<accession>X0XPC6</accession>
<dbReference type="EMBL" id="BARS01055374">
    <property type="protein sequence ID" value="GAG45050.1"/>
    <property type="molecule type" value="Genomic_DNA"/>
</dbReference>
<feature type="non-terminal residue" evidence="1">
    <location>
        <position position="205"/>
    </location>
</feature>
<name>X0XPC6_9ZZZZ</name>
<comment type="caution">
    <text evidence="1">The sequence shown here is derived from an EMBL/GenBank/DDBJ whole genome shotgun (WGS) entry which is preliminary data.</text>
</comment>
<organism evidence="1">
    <name type="scientific">marine sediment metagenome</name>
    <dbReference type="NCBI Taxonomy" id="412755"/>
    <lineage>
        <taxon>unclassified sequences</taxon>
        <taxon>metagenomes</taxon>
        <taxon>ecological metagenomes</taxon>
    </lineage>
</organism>
<gene>
    <name evidence="1" type="ORF">S01H1_81766</name>
</gene>
<evidence type="ECO:0000313" key="1">
    <source>
        <dbReference type="EMBL" id="GAG45050.1"/>
    </source>
</evidence>
<dbReference type="AlphaFoldDB" id="X0XPC6"/>
<protein>
    <submittedName>
        <fullName evidence="1">Uncharacterized protein</fullName>
    </submittedName>
</protein>
<sequence>PPVAWAMTRGTTGGTPKRIPITDTDLGIRLAAARGLLNYLLRTDQLDALSGFSLNLNYPSVVGTMDVAGQETPYGFSSGIYVRHAAEATPVEILPPQEEIDDLGGGTTPGAWERRFEMIYQRTKDAPISMCAGVCPSIIAFGHFLHRRHKVLPKKLWRMRVIAAASVPGIHTKYKPALRALYGPVDVIEMYIATEGTFAQQRDER</sequence>
<feature type="non-terminal residue" evidence="1">
    <location>
        <position position="1"/>
    </location>
</feature>
<reference evidence="1" key="1">
    <citation type="journal article" date="2014" name="Front. Microbiol.">
        <title>High frequency of phylogenetically diverse reductive dehalogenase-homologous genes in deep subseafloor sedimentary metagenomes.</title>
        <authorList>
            <person name="Kawai M."/>
            <person name="Futagami T."/>
            <person name="Toyoda A."/>
            <person name="Takaki Y."/>
            <person name="Nishi S."/>
            <person name="Hori S."/>
            <person name="Arai W."/>
            <person name="Tsubouchi T."/>
            <person name="Morono Y."/>
            <person name="Uchiyama I."/>
            <person name="Ito T."/>
            <person name="Fujiyama A."/>
            <person name="Inagaki F."/>
            <person name="Takami H."/>
        </authorList>
    </citation>
    <scope>NUCLEOTIDE SEQUENCE</scope>
    <source>
        <strain evidence="1">Expedition CK06-06</strain>
    </source>
</reference>
<proteinExistence type="predicted"/>